<reference evidence="2 3" key="1">
    <citation type="submission" date="2024-11" db="EMBL/GenBank/DDBJ databases">
        <title>Identification and Characterization of a Novel Fosfomycin Bacillithiol Transferase FosB8 in Paenibacillus illinoisensis.</title>
        <authorList>
            <person name="Lu W."/>
        </authorList>
    </citation>
    <scope>NUCLEOTIDE SEQUENCE [LARGE SCALE GENOMIC DNA]</scope>
    <source>
        <strain evidence="2 3">WP77</strain>
    </source>
</reference>
<evidence type="ECO:0000259" key="1">
    <source>
        <dbReference type="PROSITE" id="PS50075"/>
    </source>
</evidence>
<dbReference type="InterPro" id="IPR036736">
    <property type="entry name" value="ACP-like_sf"/>
</dbReference>
<evidence type="ECO:0000313" key="3">
    <source>
        <dbReference type="Proteomes" id="UP001618531"/>
    </source>
</evidence>
<keyword evidence="3" id="KW-1185">Reference proteome</keyword>
<dbReference type="InterPro" id="IPR009081">
    <property type="entry name" value="PP-bd_ACP"/>
</dbReference>
<dbReference type="RefSeq" id="WP_402873751.1">
    <property type="nucleotide sequence ID" value="NZ_JBIYSL010000002.1"/>
</dbReference>
<dbReference type="Gene3D" id="1.10.1200.10">
    <property type="entry name" value="ACP-like"/>
    <property type="match status" value="1"/>
</dbReference>
<accession>A0ABW8HS57</accession>
<evidence type="ECO:0000313" key="2">
    <source>
        <dbReference type="EMBL" id="MFK0522306.1"/>
    </source>
</evidence>
<dbReference type="PROSITE" id="PS50075">
    <property type="entry name" value="CARRIER"/>
    <property type="match status" value="1"/>
</dbReference>
<name>A0ABW8HS57_9BACL</name>
<protein>
    <submittedName>
        <fullName evidence="2">Acyl carrier protein</fullName>
    </submittedName>
</protein>
<gene>
    <name evidence="2" type="ORF">ACINKY_08840</name>
</gene>
<sequence>MNQNNLSQDINIIRELISSLSEPSRSIDSITTELAIENDLGIDSLQFIRFILEAEERLNRNIFNVENIAEIVTVGDIFELIQK</sequence>
<feature type="domain" description="Carrier" evidence="1">
    <location>
        <begin position="4"/>
        <end position="83"/>
    </location>
</feature>
<dbReference type="Proteomes" id="UP001618531">
    <property type="component" value="Unassembled WGS sequence"/>
</dbReference>
<proteinExistence type="predicted"/>
<dbReference type="Pfam" id="PF00550">
    <property type="entry name" value="PP-binding"/>
    <property type="match status" value="1"/>
</dbReference>
<organism evidence="2 3">
    <name type="scientific">Paenibacillus illinoisensis</name>
    <dbReference type="NCBI Taxonomy" id="59845"/>
    <lineage>
        <taxon>Bacteria</taxon>
        <taxon>Bacillati</taxon>
        <taxon>Bacillota</taxon>
        <taxon>Bacilli</taxon>
        <taxon>Bacillales</taxon>
        <taxon>Paenibacillaceae</taxon>
        <taxon>Paenibacillus</taxon>
    </lineage>
</organism>
<comment type="caution">
    <text evidence="2">The sequence shown here is derived from an EMBL/GenBank/DDBJ whole genome shotgun (WGS) entry which is preliminary data.</text>
</comment>
<dbReference type="SUPFAM" id="SSF47336">
    <property type="entry name" value="ACP-like"/>
    <property type="match status" value="1"/>
</dbReference>
<dbReference type="EMBL" id="JBIYSL010000002">
    <property type="protein sequence ID" value="MFK0522306.1"/>
    <property type="molecule type" value="Genomic_DNA"/>
</dbReference>